<accession>A0AAD3N7E7</accession>
<dbReference type="AlphaFoldDB" id="A0AAD3N7E7"/>
<gene>
    <name evidence="1" type="ORF">AKAME5_001864000</name>
</gene>
<organism evidence="1 2">
    <name type="scientific">Lates japonicus</name>
    <name type="common">Japanese lates</name>
    <dbReference type="NCBI Taxonomy" id="270547"/>
    <lineage>
        <taxon>Eukaryota</taxon>
        <taxon>Metazoa</taxon>
        <taxon>Chordata</taxon>
        <taxon>Craniata</taxon>
        <taxon>Vertebrata</taxon>
        <taxon>Euteleostomi</taxon>
        <taxon>Actinopterygii</taxon>
        <taxon>Neopterygii</taxon>
        <taxon>Teleostei</taxon>
        <taxon>Neoteleostei</taxon>
        <taxon>Acanthomorphata</taxon>
        <taxon>Carangaria</taxon>
        <taxon>Carangaria incertae sedis</taxon>
        <taxon>Centropomidae</taxon>
        <taxon>Lates</taxon>
    </lineage>
</organism>
<protein>
    <submittedName>
        <fullName evidence="1">Pre-mRNA-splicing factor RBM22-like protein</fullName>
    </submittedName>
</protein>
<name>A0AAD3N7E7_LATJO</name>
<reference evidence="1" key="1">
    <citation type="submission" date="2022-08" db="EMBL/GenBank/DDBJ databases">
        <title>Genome sequencing of akame (Lates japonicus).</title>
        <authorList>
            <person name="Hashiguchi Y."/>
            <person name="Takahashi H."/>
        </authorList>
    </citation>
    <scope>NUCLEOTIDE SEQUENCE</scope>
    <source>
        <strain evidence="1">Kochi</strain>
    </source>
</reference>
<evidence type="ECO:0000313" key="1">
    <source>
        <dbReference type="EMBL" id="GLD67285.1"/>
    </source>
</evidence>
<dbReference type="EMBL" id="BRZM01000109">
    <property type="protein sequence ID" value="GLD67285.1"/>
    <property type="molecule type" value="Genomic_DNA"/>
</dbReference>
<proteinExistence type="predicted"/>
<keyword evidence="2" id="KW-1185">Reference proteome</keyword>
<evidence type="ECO:0000313" key="2">
    <source>
        <dbReference type="Proteomes" id="UP001279410"/>
    </source>
</evidence>
<comment type="caution">
    <text evidence="1">The sequence shown here is derived from an EMBL/GenBank/DDBJ whole genome shotgun (WGS) entry which is preliminary data.</text>
</comment>
<sequence length="176" mass="19482">MDHCRLTELQKERGILRFPDFSQSSPLCRFHITADSKPETTTTTTCAQRASIPHSTRPLRVVPDSPRLRRRTAPPLGLPGQASERCLAQTENEASFFGLTLSLPSFVAGNIKPRRYSGGSVQLSARLYGSGEGRLTLLLKRVMSKFVLEEEGETEPRPAALLCGLISEFLYPARIP</sequence>
<dbReference type="Proteomes" id="UP001279410">
    <property type="component" value="Unassembled WGS sequence"/>
</dbReference>